<keyword evidence="1" id="KW-0812">Transmembrane</keyword>
<protein>
    <recommendedName>
        <fullName evidence="4">Peptidase</fullName>
    </recommendedName>
</protein>
<dbReference type="Pfam" id="PF16357">
    <property type="entry name" value="PepSY_TM_like_2"/>
    <property type="match status" value="1"/>
</dbReference>
<keyword evidence="1" id="KW-1133">Transmembrane helix</keyword>
<keyword evidence="3" id="KW-1185">Reference proteome</keyword>
<feature type="transmembrane region" description="Helical" evidence="1">
    <location>
        <begin position="183"/>
        <end position="203"/>
    </location>
</feature>
<keyword evidence="1" id="KW-0472">Membrane</keyword>
<comment type="caution">
    <text evidence="2">The sequence shown here is derived from an EMBL/GenBank/DDBJ whole genome shotgun (WGS) entry which is preliminary data.</text>
</comment>
<organism evidence="2 3">
    <name type="scientific">Armatimonas rosea</name>
    <dbReference type="NCBI Taxonomy" id="685828"/>
    <lineage>
        <taxon>Bacteria</taxon>
        <taxon>Bacillati</taxon>
        <taxon>Armatimonadota</taxon>
        <taxon>Armatimonadia</taxon>
        <taxon>Armatimonadales</taxon>
        <taxon>Armatimonadaceae</taxon>
        <taxon>Armatimonas</taxon>
    </lineage>
</organism>
<proteinExistence type="predicted"/>
<dbReference type="EMBL" id="JACHGW010000002">
    <property type="protein sequence ID" value="MBB6051170.1"/>
    <property type="molecule type" value="Genomic_DNA"/>
</dbReference>
<dbReference type="PANTHER" id="PTHR40115:SF1">
    <property type="entry name" value="INNER MEMBRANE PROTEIN WITH PEPSY TM HELIX"/>
    <property type="match status" value="1"/>
</dbReference>
<dbReference type="PANTHER" id="PTHR40115">
    <property type="entry name" value="INNER MEMBRANE PROTEIN WITH PEPSY TM HELIX"/>
    <property type="match status" value="1"/>
</dbReference>
<evidence type="ECO:0000256" key="1">
    <source>
        <dbReference type="SAM" id="Phobius"/>
    </source>
</evidence>
<name>A0A7W9SQW9_ARMRO</name>
<feature type="transmembrane region" description="Helical" evidence="1">
    <location>
        <begin position="151"/>
        <end position="176"/>
    </location>
</feature>
<dbReference type="AlphaFoldDB" id="A0A7W9SQW9"/>
<accession>A0A7W9SQW9</accession>
<evidence type="ECO:0000313" key="3">
    <source>
        <dbReference type="Proteomes" id="UP000520814"/>
    </source>
</evidence>
<evidence type="ECO:0000313" key="2">
    <source>
        <dbReference type="EMBL" id="MBB6051170.1"/>
    </source>
</evidence>
<evidence type="ECO:0008006" key="4">
    <source>
        <dbReference type="Google" id="ProtNLM"/>
    </source>
</evidence>
<sequence length="204" mass="22405">MSSERKDKAARPLKLRIHSGIRWLHTYLSLLSLLVVLFFSVTGLTLNHPSWITSGLHQSAKTGQLPVEWLKGAEPKKLEIVEKLRSEFGVRGALDEFRVDERECAISFKAPGYSADTFVTRETGALTLTIAEEGTLAALNDLHKGRYSGGLWAKLIDLSAIFLTLISLTGLGLLFYLKRIRTVGLIVVAGGAVLFFILARLALG</sequence>
<dbReference type="InterPro" id="IPR032307">
    <property type="entry name" value="PepSY_TM-like_2"/>
</dbReference>
<gene>
    <name evidence="2" type="ORF">HNQ39_002961</name>
</gene>
<dbReference type="Proteomes" id="UP000520814">
    <property type="component" value="Unassembled WGS sequence"/>
</dbReference>
<feature type="transmembrane region" description="Helical" evidence="1">
    <location>
        <begin position="21"/>
        <end position="41"/>
    </location>
</feature>
<reference evidence="2 3" key="1">
    <citation type="submission" date="2020-08" db="EMBL/GenBank/DDBJ databases">
        <title>Genomic Encyclopedia of Type Strains, Phase IV (KMG-IV): sequencing the most valuable type-strain genomes for metagenomic binning, comparative biology and taxonomic classification.</title>
        <authorList>
            <person name="Goeker M."/>
        </authorList>
    </citation>
    <scope>NUCLEOTIDE SEQUENCE [LARGE SCALE GENOMIC DNA]</scope>
    <source>
        <strain evidence="2 3">DSM 23562</strain>
    </source>
</reference>
<dbReference type="RefSeq" id="WP_221290014.1">
    <property type="nucleotide sequence ID" value="NZ_JACHGW010000002.1"/>
</dbReference>